<evidence type="ECO:0000313" key="4">
    <source>
        <dbReference type="Proteomes" id="UP000619376"/>
    </source>
</evidence>
<name>A0A7W8KE76_9DEIO</name>
<sequence length="87" mass="9792">MSPHDLILVVEDLVTHRPDRAFWLFEVFEQVCVGGTEWSVTKVRAVLTQDLCVNALHPTPGSGKCIERLERGRYRLLEDLTLASAAD</sequence>
<evidence type="ECO:0000313" key="2">
    <source>
        <dbReference type="EMBL" id="MBB5375443.1"/>
    </source>
</evidence>
<dbReference type="EMBL" id="JACHFK010000001">
    <property type="protein sequence ID" value="MBB5375443.1"/>
    <property type="molecule type" value="Genomic_DNA"/>
</dbReference>
<reference evidence="1" key="4">
    <citation type="submission" date="2024-05" db="EMBL/GenBank/DDBJ databases">
        <authorList>
            <person name="Sun Q."/>
            <person name="Zhou Y."/>
        </authorList>
    </citation>
    <scope>NUCLEOTIDE SEQUENCE</scope>
    <source>
        <strain evidence="1">CGMCC 1.18437</strain>
    </source>
</reference>
<dbReference type="RefSeq" id="WP_184109649.1">
    <property type="nucleotide sequence ID" value="NZ_BNAJ01000001.1"/>
</dbReference>
<evidence type="ECO:0000313" key="3">
    <source>
        <dbReference type="Proteomes" id="UP000539473"/>
    </source>
</evidence>
<protein>
    <submittedName>
        <fullName evidence="2">Uncharacterized protein</fullName>
    </submittedName>
</protein>
<organism evidence="2 3">
    <name type="scientific">Deinococcus metalli</name>
    <dbReference type="NCBI Taxonomy" id="1141878"/>
    <lineage>
        <taxon>Bacteria</taxon>
        <taxon>Thermotogati</taxon>
        <taxon>Deinococcota</taxon>
        <taxon>Deinococci</taxon>
        <taxon>Deinococcales</taxon>
        <taxon>Deinococcaceae</taxon>
        <taxon>Deinococcus</taxon>
    </lineage>
</organism>
<comment type="caution">
    <text evidence="2">The sequence shown here is derived from an EMBL/GenBank/DDBJ whole genome shotgun (WGS) entry which is preliminary data.</text>
</comment>
<proteinExistence type="predicted"/>
<dbReference type="Proteomes" id="UP000539473">
    <property type="component" value="Unassembled WGS sequence"/>
</dbReference>
<reference evidence="1" key="1">
    <citation type="journal article" date="2014" name="Int. J. Syst. Evol. Microbiol.">
        <title>Complete genome of a new Firmicutes species belonging to the dominant human colonic microbiota ('Ruminococcus bicirculans') reveals two chromosomes and a selective capacity to utilize plant glucans.</title>
        <authorList>
            <consortium name="NISC Comparative Sequencing Program"/>
            <person name="Wegmann U."/>
            <person name="Louis P."/>
            <person name="Goesmann A."/>
            <person name="Henrissat B."/>
            <person name="Duncan S.H."/>
            <person name="Flint H.J."/>
        </authorList>
    </citation>
    <scope>NUCLEOTIDE SEQUENCE</scope>
    <source>
        <strain evidence="1">CGMCC 1.18437</strain>
    </source>
</reference>
<reference evidence="4" key="2">
    <citation type="journal article" date="2019" name="Int. J. Syst. Evol. Microbiol.">
        <title>The Global Catalogue of Microorganisms (GCM) 10K type strain sequencing project: providing services to taxonomists for standard genome sequencing and annotation.</title>
        <authorList>
            <consortium name="The Broad Institute Genomics Platform"/>
            <consortium name="The Broad Institute Genome Sequencing Center for Infectious Disease"/>
            <person name="Wu L."/>
            <person name="Ma J."/>
        </authorList>
    </citation>
    <scope>NUCLEOTIDE SEQUENCE [LARGE SCALE GENOMIC DNA]</scope>
    <source>
        <strain evidence="4">CGMCC 1.18437</strain>
    </source>
</reference>
<evidence type="ECO:0000313" key="1">
    <source>
        <dbReference type="EMBL" id="GHF29245.1"/>
    </source>
</evidence>
<accession>A0A7W8KE76</accession>
<keyword evidence="4" id="KW-1185">Reference proteome</keyword>
<dbReference type="Proteomes" id="UP000619376">
    <property type="component" value="Unassembled WGS sequence"/>
</dbReference>
<dbReference type="EMBL" id="BNAJ01000001">
    <property type="protein sequence ID" value="GHF29245.1"/>
    <property type="molecule type" value="Genomic_DNA"/>
</dbReference>
<gene>
    <name evidence="1" type="ORF">GCM10017781_01520</name>
    <name evidence="2" type="ORF">HNQ07_000887</name>
</gene>
<dbReference type="AlphaFoldDB" id="A0A7W8KE76"/>
<reference evidence="2 3" key="3">
    <citation type="submission" date="2020-08" db="EMBL/GenBank/DDBJ databases">
        <title>Genomic Encyclopedia of Type Strains, Phase IV (KMG-IV): sequencing the most valuable type-strain genomes for metagenomic binning, comparative biology and taxonomic classification.</title>
        <authorList>
            <person name="Goeker M."/>
        </authorList>
    </citation>
    <scope>NUCLEOTIDE SEQUENCE [LARGE SCALE GENOMIC DNA]</scope>
    <source>
        <strain evidence="2 3">DSM 27521</strain>
    </source>
</reference>